<dbReference type="AlphaFoldDB" id="A0A486WRH5"/>
<proteinExistence type="predicted"/>
<accession>A0A486WRH5</accession>
<organism evidence="1">
    <name type="scientific">Klebsiella pneumoniae</name>
    <dbReference type="NCBI Taxonomy" id="573"/>
    <lineage>
        <taxon>Bacteria</taxon>
        <taxon>Pseudomonadati</taxon>
        <taxon>Pseudomonadota</taxon>
        <taxon>Gammaproteobacteria</taxon>
        <taxon>Enterobacterales</taxon>
        <taxon>Enterobacteriaceae</taxon>
        <taxon>Klebsiella/Raoultella group</taxon>
        <taxon>Klebsiella</taxon>
        <taxon>Klebsiella pneumoniae complex</taxon>
    </lineage>
</organism>
<sequence length="94" mass="11274">MIQYIKLNNTNQIQINDSGKQVYYALLWFWKGRRTKISYGELEEKSNVSHSGCLFWMRALRNLGVIEIDDESHYLSFTLKRIEQDNIEFIYSNF</sequence>
<evidence type="ECO:0000313" key="1">
    <source>
        <dbReference type="EMBL" id="VGM65788.1"/>
    </source>
</evidence>
<dbReference type="EMBL" id="CAAHDK010000009">
    <property type="protein sequence ID" value="VGM65788.1"/>
    <property type="molecule type" value="Genomic_DNA"/>
</dbReference>
<evidence type="ECO:0008006" key="2">
    <source>
        <dbReference type="Google" id="ProtNLM"/>
    </source>
</evidence>
<name>A0A486WRH5_KLEPN</name>
<protein>
    <recommendedName>
        <fullName evidence="2">MarR family transcriptional regulator</fullName>
    </recommendedName>
</protein>
<reference evidence="1" key="1">
    <citation type="submission" date="2019-03" db="EMBL/GenBank/DDBJ databases">
        <authorList>
            <consortium name="Pathogen Informatics"/>
        </authorList>
    </citation>
    <scope>NUCLEOTIDE SEQUENCE</scope>
    <source>
        <strain evidence="1">5012STDY7626361</strain>
    </source>
</reference>
<gene>
    <name evidence="1" type="ORF">SAMEA4873562_03792</name>
</gene>